<evidence type="ECO:0000313" key="1">
    <source>
        <dbReference type="EMBL" id="RML45915.1"/>
    </source>
</evidence>
<gene>
    <name evidence="2" type="ORF">ALP13_03503</name>
    <name evidence="1" type="ORF">APX70_04462</name>
</gene>
<protein>
    <submittedName>
        <fullName evidence="2">Ultraviolet light resistance protein B</fullName>
    </submittedName>
</protein>
<evidence type="ECO:0000313" key="4">
    <source>
        <dbReference type="Proteomes" id="UP000282378"/>
    </source>
</evidence>
<evidence type="ECO:0000313" key="3">
    <source>
        <dbReference type="Proteomes" id="UP000271631"/>
    </source>
</evidence>
<dbReference type="EMBL" id="RBUQ01000349">
    <property type="protein sequence ID" value="RMV28366.1"/>
    <property type="molecule type" value="Genomic_DNA"/>
</dbReference>
<dbReference type="Proteomes" id="UP000282378">
    <property type="component" value="Unassembled WGS sequence"/>
</dbReference>
<comment type="caution">
    <text evidence="2">The sequence shown here is derived from an EMBL/GenBank/DDBJ whole genome shotgun (WGS) entry which is preliminary data.</text>
</comment>
<dbReference type="EMBL" id="RBNL01003716">
    <property type="protein sequence ID" value="RML45915.1"/>
    <property type="molecule type" value="Genomic_DNA"/>
</dbReference>
<accession>A0A0N0WT32</accession>
<name>A0A0N0WT32_PSEYM</name>
<proteinExistence type="predicted"/>
<sequence>MSICTGMFNPEEAKYTNGILVELLCPTDDVRLITRAAVDAVDRIYLPTFKGCNAEVIEWKP</sequence>
<organism evidence="2 3">
    <name type="scientific">Pseudomonas syringae pv. maculicola</name>
    <dbReference type="NCBI Taxonomy" id="59511"/>
    <lineage>
        <taxon>Bacteria</taxon>
        <taxon>Pseudomonadati</taxon>
        <taxon>Pseudomonadota</taxon>
        <taxon>Gammaproteobacteria</taxon>
        <taxon>Pseudomonadales</taxon>
        <taxon>Pseudomonadaceae</taxon>
        <taxon>Pseudomonas</taxon>
    </lineage>
</organism>
<dbReference type="Proteomes" id="UP000271631">
    <property type="component" value="Unassembled WGS sequence"/>
</dbReference>
<evidence type="ECO:0000313" key="2">
    <source>
        <dbReference type="EMBL" id="RMV28366.1"/>
    </source>
</evidence>
<reference evidence="3 4" key="1">
    <citation type="submission" date="2018-08" db="EMBL/GenBank/DDBJ databases">
        <title>Recombination of ecologically and evolutionarily significant loci maintains genetic cohesion in the Pseudomonas syringae species complex.</title>
        <authorList>
            <person name="Dillon M."/>
            <person name="Thakur S."/>
            <person name="Almeida R.N.D."/>
            <person name="Weir B.S."/>
            <person name="Guttman D.S."/>
        </authorList>
    </citation>
    <scope>NUCLEOTIDE SEQUENCE [LARGE SCALE GENOMIC DNA]</scope>
    <source>
        <strain evidence="1 4">88_10</strain>
        <strain evidence="2 3">ICMP 11281</strain>
    </source>
</reference>
<dbReference type="AlphaFoldDB" id="A0A0N0WT32"/>